<keyword evidence="3" id="KW-0949">S-adenosyl-L-methionine</keyword>
<evidence type="ECO:0000256" key="3">
    <source>
        <dbReference type="ARBA" id="ARBA00022691"/>
    </source>
</evidence>
<dbReference type="Pfam" id="PF08100">
    <property type="entry name" value="Dimerisation"/>
    <property type="match status" value="2"/>
</dbReference>
<dbReference type="FunFam" id="1.10.10.10:FF:000836">
    <property type="entry name" value="O-methyltransferase family protein"/>
    <property type="match status" value="2"/>
</dbReference>
<dbReference type="FunFam" id="3.40.50.150:FF:000294">
    <property type="entry name" value="O-methyltransferase family protein"/>
    <property type="match status" value="1"/>
</dbReference>
<evidence type="ECO:0000256" key="1">
    <source>
        <dbReference type="ARBA" id="ARBA00022603"/>
    </source>
</evidence>
<dbReference type="PANTHER" id="PTHR11746">
    <property type="entry name" value="O-METHYLTRANSFERASE"/>
    <property type="match status" value="1"/>
</dbReference>
<name>A0A978UTZ2_ZIZJJ</name>
<dbReference type="EMBL" id="JAEACU010000009">
    <property type="protein sequence ID" value="KAH7518342.1"/>
    <property type="molecule type" value="Genomic_DNA"/>
</dbReference>
<dbReference type="InterPro" id="IPR036390">
    <property type="entry name" value="WH_DNA-bd_sf"/>
</dbReference>
<dbReference type="SUPFAM" id="SSF46785">
    <property type="entry name" value="Winged helix' DNA-binding domain"/>
    <property type="match status" value="2"/>
</dbReference>
<dbReference type="InterPro" id="IPR012967">
    <property type="entry name" value="COMT_dimerisation"/>
</dbReference>
<dbReference type="Gene3D" id="1.10.10.10">
    <property type="entry name" value="Winged helix-like DNA-binding domain superfamily/Winged helix DNA-binding domain"/>
    <property type="match status" value="2"/>
</dbReference>
<organism evidence="7 8">
    <name type="scientific">Ziziphus jujuba var. spinosa</name>
    <dbReference type="NCBI Taxonomy" id="714518"/>
    <lineage>
        <taxon>Eukaryota</taxon>
        <taxon>Viridiplantae</taxon>
        <taxon>Streptophyta</taxon>
        <taxon>Embryophyta</taxon>
        <taxon>Tracheophyta</taxon>
        <taxon>Spermatophyta</taxon>
        <taxon>Magnoliopsida</taxon>
        <taxon>eudicotyledons</taxon>
        <taxon>Gunneridae</taxon>
        <taxon>Pentapetalae</taxon>
        <taxon>rosids</taxon>
        <taxon>fabids</taxon>
        <taxon>Rosales</taxon>
        <taxon>Rhamnaceae</taxon>
        <taxon>Paliureae</taxon>
        <taxon>Ziziphus</taxon>
    </lineage>
</organism>
<dbReference type="GO" id="GO:0046983">
    <property type="term" value="F:protein dimerization activity"/>
    <property type="evidence" value="ECO:0007669"/>
    <property type="project" value="InterPro"/>
</dbReference>
<evidence type="ECO:0000256" key="4">
    <source>
        <dbReference type="ARBA" id="ARBA00038277"/>
    </source>
</evidence>
<sequence>MGEIHTELKRVEEEELGHKQAKVDIWKYVFGFVEMAVVKSAIELGIADTIETHGNFPMTLSELSSTLGCSASHLYRIMRFLIHRGIFKETKTSQLGSPAYSQTPLSHMLMRSGEHSMAALLLLESSTPMLAPWDGLSARILGTASSAFEAANSDDLWSYTMANPAHSQLLNEAMGSIARVNVAAIVDKILKKCREAISEDKGKVIIIEAVIEKDNKKEDKLSNVRLMLDMIMMAHTNTGKERTLNEWEYVLNEAGLQVWGIEKLLSSKLESNGMFRLSSYASLLEMERELKGVGEEVLDHEQAKKEIWKYILGFAEMAVVKCAVELKIADAIESHGNPMTLPELASTLGCSASHLHRIMRFLVHRGIFKETATNIVQSSPTYSQTPLSRLLMRSGQHSMGSFILLESLPPMLAPWHGLSSRVQGGDSSAFEAANGEDYWSYAAANPAVNQLINDAMACNARLNVDAIVDKCKDLFQGVETVVDVGGGNGTTMGMLIKAFPWIRGINFDLPHVINDAKEFEGVENVGGDMFDSVPKADVVFIMSVLHDWGDEECIKVLKKCKEAIPEEKGKVIIVDAVIENEKEKEEDGLSDARLRLDIAMMAHTITGRERTMKEWEYILVQAGFNRHIVRPIDVVPSVIEAFP</sequence>
<feature type="domain" description="O-methyltransferase C-terminal" evidence="5">
    <location>
        <begin position="415"/>
        <end position="625"/>
    </location>
</feature>
<keyword evidence="1" id="KW-0489">Methyltransferase</keyword>
<dbReference type="InterPro" id="IPR001077">
    <property type="entry name" value="COMT_C"/>
</dbReference>
<dbReference type="PROSITE" id="PS51683">
    <property type="entry name" value="SAM_OMT_II"/>
    <property type="match status" value="2"/>
</dbReference>
<protein>
    <submittedName>
        <fullName evidence="7">Uncharacterized protein</fullName>
    </submittedName>
</protein>
<evidence type="ECO:0000313" key="8">
    <source>
        <dbReference type="Proteomes" id="UP000813462"/>
    </source>
</evidence>
<dbReference type="SUPFAM" id="SSF53335">
    <property type="entry name" value="S-adenosyl-L-methionine-dependent methyltransferases"/>
    <property type="match status" value="2"/>
</dbReference>
<evidence type="ECO:0000259" key="5">
    <source>
        <dbReference type="Pfam" id="PF00891"/>
    </source>
</evidence>
<reference evidence="7" key="1">
    <citation type="journal article" date="2021" name="Front. Plant Sci.">
        <title>Chromosome-Scale Genome Assembly for Chinese Sour Jujube and Insights Into Its Genome Evolution and Domestication Signature.</title>
        <authorList>
            <person name="Shen L.-Y."/>
            <person name="Luo H."/>
            <person name="Wang X.-L."/>
            <person name="Wang X.-M."/>
            <person name="Qiu X.-J."/>
            <person name="Liu H."/>
            <person name="Zhou S.-S."/>
            <person name="Jia K.-H."/>
            <person name="Nie S."/>
            <person name="Bao Y.-T."/>
            <person name="Zhang R.-G."/>
            <person name="Yun Q.-Z."/>
            <person name="Chai Y.-H."/>
            <person name="Lu J.-Y."/>
            <person name="Li Y."/>
            <person name="Zhao S.-W."/>
            <person name="Mao J.-F."/>
            <person name="Jia S.-G."/>
            <person name="Mao Y.-M."/>
        </authorList>
    </citation>
    <scope>NUCLEOTIDE SEQUENCE</scope>
    <source>
        <strain evidence="7">AT0</strain>
        <tissue evidence="7">Leaf</tissue>
    </source>
</reference>
<gene>
    <name evidence="7" type="ORF">FEM48_Zijuj09G0161300</name>
</gene>
<dbReference type="GO" id="GO:0008171">
    <property type="term" value="F:O-methyltransferase activity"/>
    <property type="evidence" value="ECO:0007669"/>
    <property type="project" value="InterPro"/>
</dbReference>
<dbReference type="Gene3D" id="3.40.50.150">
    <property type="entry name" value="Vaccinia Virus protein VP39"/>
    <property type="match status" value="3"/>
</dbReference>
<comment type="similarity">
    <text evidence="4">Belongs to the class I-like SAM-binding methyltransferase superfamily. Cation-independent O-methyltransferase family.</text>
</comment>
<evidence type="ECO:0000256" key="2">
    <source>
        <dbReference type="ARBA" id="ARBA00022679"/>
    </source>
</evidence>
<evidence type="ECO:0000313" key="7">
    <source>
        <dbReference type="EMBL" id="KAH7518342.1"/>
    </source>
</evidence>
<comment type="caution">
    <text evidence="7">The sequence shown here is derived from an EMBL/GenBank/DDBJ whole genome shotgun (WGS) entry which is preliminary data.</text>
</comment>
<feature type="domain" description="O-methyltransferase dimerisation" evidence="6">
    <location>
        <begin position="26"/>
        <end position="112"/>
    </location>
</feature>
<dbReference type="Pfam" id="PF00891">
    <property type="entry name" value="Methyltransf_2"/>
    <property type="match status" value="2"/>
</dbReference>
<evidence type="ECO:0000259" key="6">
    <source>
        <dbReference type="Pfam" id="PF08100"/>
    </source>
</evidence>
<dbReference type="AlphaFoldDB" id="A0A978UTZ2"/>
<feature type="domain" description="O-methyltransferase dimerisation" evidence="6">
    <location>
        <begin position="308"/>
        <end position="394"/>
    </location>
</feature>
<proteinExistence type="inferred from homology"/>
<dbReference type="InterPro" id="IPR036388">
    <property type="entry name" value="WH-like_DNA-bd_sf"/>
</dbReference>
<dbReference type="Proteomes" id="UP000813462">
    <property type="component" value="Unassembled WGS sequence"/>
</dbReference>
<dbReference type="InterPro" id="IPR016461">
    <property type="entry name" value="COMT-like"/>
</dbReference>
<keyword evidence="2" id="KW-0808">Transferase</keyword>
<accession>A0A978UTZ2</accession>
<feature type="domain" description="O-methyltransferase C-terminal" evidence="5">
    <location>
        <begin position="186"/>
        <end position="256"/>
    </location>
</feature>
<dbReference type="GO" id="GO:0032259">
    <property type="term" value="P:methylation"/>
    <property type="evidence" value="ECO:0007669"/>
    <property type="project" value="UniProtKB-KW"/>
</dbReference>
<dbReference type="InterPro" id="IPR029063">
    <property type="entry name" value="SAM-dependent_MTases_sf"/>
</dbReference>